<dbReference type="SUPFAM" id="SSF48498">
    <property type="entry name" value="Tetracyclin repressor-like, C-terminal domain"/>
    <property type="match status" value="1"/>
</dbReference>
<dbReference type="PRINTS" id="PR00455">
    <property type="entry name" value="HTHTETR"/>
</dbReference>
<keyword evidence="5" id="KW-1185">Reference proteome</keyword>
<accession>A0ABZ1RHI7</accession>
<evidence type="ECO:0000313" key="5">
    <source>
        <dbReference type="Proteomes" id="UP001432075"/>
    </source>
</evidence>
<dbReference type="PANTHER" id="PTHR30055:SF187">
    <property type="entry name" value="TRANSCRIPTIONAL REGULATORY PROTEIN"/>
    <property type="match status" value="1"/>
</dbReference>
<dbReference type="InterPro" id="IPR001647">
    <property type="entry name" value="HTH_TetR"/>
</dbReference>
<gene>
    <name evidence="4" type="ORF">OHU17_07090</name>
</gene>
<dbReference type="Gene3D" id="1.10.357.10">
    <property type="entry name" value="Tetracycline Repressor, domain 2"/>
    <property type="match status" value="1"/>
</dbReference>
<dbReference type="Proteomes" id="UP001432075">
    <property type="component" value="Chromosome"/>
</dbReference>
<evidence type="ECO:0000256" key="1">
    <source>
        <dbReference type="ARBA" id="ARBA00023125"/>
    </source>
</evidence>
<feature type="DNA-binding region" description="H-T-H motif" evidence="2">
    <location>
        <begin position="32"/>
        <end position="51"/>
    </location>
</feature>
<reference evidence="4" key="1">
    <citation type="submission" date="2022-10" db="EMBL/GenBank/DDBJ databases">
        <title>The complete genomes of actinobacterial strains from the NBC collection.</title>
        <authorList>
            <person name="Joergensen T.S."/>
            <person name="Alvarez Arevalo M."/>
            <person name="Sterndorff E.B."/>
            <person name="Faurdal D."/>
            <person name="Vuksanovic O."/>
            <person name="Mourched A.-S."/>
            <person name="Charusanti P."/>
            <person name="Shaw S."/>
            <person name="Blin K."/>
            <person name="Weber T."/>
        </authorList>
    </citation>
    <scope>NUCLEOTIDE SEQUENCE</scope>
    <source>
        <strain evidence="4">NBC_00283</strain>
    </source>
</reference>
<keyword evidence="1 2" id="KW-0238">DNA-binding</keyword>
<dbReference type="EMBL" id="CP108057">
    <property type="protein sequence ID" value="WUO45620.1"/>
    <property type="molecule type" value="Genomic_DNA"/>
</dbReference>
<dbReference type="InterPro" id="IPR050109">
    <property type="entry name" value="HTH-type_TetR-like_transc_reg"/>
</dbReference>
<feature type="domain" description="HTH tetR-type" evidence="3">
    <location>
        <begin position="9"/>
        <end position="69"/>
    </location>
</feature>
<name>A0ABZ1RHI7_9ACTN</name>
<dbReference type="InterPro" id="IPR009057">
    <property type="entry name" value="Homeodomain-like_sf"/>
</dbReference>
<dbReference type="PANTHER" id="PTHR30055">
    <property type="entry name" value="HTH-TYPE TRANSCRIPTIONAL REGULATOR RUTR"/>
    <property type="match status" value="1"/>
</dbReference>
<dbReference type="Pfam" id="PF00440">
    <property type="entry name" value="TetR_N"/>
    <property type="match status" value="1"/>
</dbReference>
<protein>
    <submittedName>
        <fullName evidence="4">TetR/AcrR family transcriptional regulator</fullName>
    </submittedName>
</protein>
<sequence>MSPKQQRGEATVDLVLTTALRVYAAHGQQGFTVGSVTAASGVSLGSLYHHFGSFDGLAAALYTRCMGELFDAMTAAVTRTRTARTGVHALVRSYLEFTREHRDAALFLHASAYSGYLAAHAEEISAAKEAKLAAIGAWTRRQVLKGEIVPLPGPLVEVLVMGPVGEAARRWLSSTYAFDLDEAERLLPDAVWRTLRPGPDA</sequence>
<dbReference type="SUPFAM" id="SSF46689">
    <property type="entry name" value="Homeodomain-like"/>
    <property type="match status" value="1"/>
</dbReference>
<evidence type="ECO:0000256" key="2">
    <source>
        <dbReference type="PROSITE-ProRule" id="PRU00335"/>
    </source>
</evidence>
<dbReference type="RefSeq" id="WP_037792951.1">
    <property type="nucleotide sequence ID" value="NZ_BMVE01000002.1"/>
</dbReference>
<dbReference type="InterPro" id="IPR036271">
    <property type="entry name" value="Tet_transcr_reg_TetR-rel_C_sf"/>
</dbReference>
<proteinExistence type="predicted"/>
<evidence type="ECO:0000313" key="4">
    <source>
        <dbReference type="EMBL" id="WUO45620.1"/>
    </source>
</evidence>
<organism evidence="4 5">
    <name type="scientific">Streptomyces goshikiensis</name>
    <dbReference type="NCBI Taxonomy" id="1942"/>
    <lineage>
        <taxon>Bacteria</taxon>
        <taxon>Bacillati</taxon>
        <taxon>Actinomycetota</taxon>
        <taxon>Actinomycetes</taxon>
        <taxon>Kitasatosporales</taxon>
        <taxon>Streptomycetaceae</taxon>
        <taxon>Streptomyces</taxon>
    </lineage>
</organism>
<evidence type="ECO:0000259" key="3">
    <source>
        <dbReference type="PROSITE" id="PS50977"/>
    </source>
</evidence>
<dbReference type="GeneID" id="91412682"/>
<dbReference type="PROSITE" id="PS50977">
    <property type="entry name" value="HTH_TETR_2"/>
    <property type="match status" value="1"/>
</dbReference>